<dbReference type="AlphaFoldDB" id="A0A8X6LZY9"/>
<reference evidence="2" key="1">
    <citation type="submission" date="2020-07" db="EMBL/GenBank/DDBJ databases">
        <title>Multicomponent nature underlies the extraordinary mechanical properties of spider dragline silk.</title>
        <authorList>
            <person name="Kono N."/>
            <person name="Nakamura H."/>
            <person name="Mori M."/>
            <person name="Yoshida Y."/>
            <person name="Ohtoshi R."/>
            <person name="Malay A.D."/>
            <person name="Moran D.A.P."/>
            <person name="Tomita M."/>
            <person name="Numata K."/>
            <person name="Arakawa K."/>
        </authorList>
    </citation>
    <scope>NUCLEOTIDE SEQUENCE</scope>
</reference>
<feature type="chain" id="PRO_5036505729" description="Growth arrest-specific protein 1" evidence="1">
    <location>
        <begin position="21"/>
        <end position="296"/>
    </location>
</feature>
<feature type="signal peptide" evidence="1">
    <location>
        <begin position="1"/>
        <end position="20"/>
    </location>
</feature>
<keyword evidence="1" id="KW-0732">Signal</keyword>
<organism evidence="2 3">
    <name type="scientific">Trichonephila clavata</name>
    <name type="common">Joro spider</name>
    <name type="synonym">Nephila clavata</name>
    <dbReference type="NCBI Taxonomy" id="2740835"/>
    <lineage>
        <taxon>Eukaryota</taxon>
        <taxon>Metazoa</taxon>
        <taxon>Ecdysozoa</taxon>
        <taxon>Arthropoda</taxon>
        <taxon>Chelicerata</taxon>
        <taxon>Arachnida</taxon>
        <taxon>Araneae</taxon>
        <taxon>Araneomorphae</taxon>
        <taxon>Entelegynae</taxon>
        <taxon>Araneoidea</taxon>
        <taxon>Nephilidae</taxon>
        <taxon>Trichonephila</taxon>
    </lineage>
</organism>
<dbReference type="OrthoDB" id="5950623at2759"/>
<evidence type="ECO:0008006" key="4">
    <source>
        <dbReference type="Google" id="ProtNLM"/>
    </source>
</evidence>
<evidence type="ECO:0000313" key="3">
    <source>
        <dbReference type="Proteomes" id="UP000887116"/>
    </source>
</evidence>
<proteinExistence type="predicted"/>
<dbReference type="PANTHER" id="PTHR16840:SF3">
    <property type="entry name" value="GROWTH ARREST-SPECIFIC PROTEIN 1"/>
    <property type="match status" value="1"/>
</dbReference>
<dbReference type="Proteomes" id="UP000887116">
    <property type="component" value="Unassembled WGS sequence"/>
</dbReference>
<gene>
    <name evidence="2" type="ORF">TNCT_399091</name>
</gene>
<dbReference type="GO" id="GO:0005886">
    <property type="term" value="C:plasma membrane"/>
    <property type="evidence" value="ECO:0007669"/>
    <property type="project" value="UniProtKB-SubCell"/>
</dbReference>
<comment type="caution">
    <text evidence="2">The sequence shown here is derived from an EMBL/GenBank/DDBJ whole genome shotgun (WGS) entry which is preliminary data.</text>
</comment>
<dbReference type="EMBL" id="BMAO01038672">
    <property type="protein sequence ID" value="GFR26244.1"/>
    <property type="molecule type" value="Genomic_DNA"/>
</dbReference>
<dbReference type="GO" id="GO:0051726">
    <property type="term" value="P:regulation of cell cycle"/>
    <property type="evidence" value="ECO:0007669"/>
    <property type="project" value="InterPro"/>
</dbReference>
<accession>A0A8X6LZY9</accession>
<evidence type="ECO:0000256" key="1">
    <source>
        <dbReference type="SAM" id="SignalP"/>
    </source>
</evidence>
<evidence type="ECO:0000313" key="2">
    <source>
        <dbReference type="EMBL" id="GFR26244.1"/>
    </source>
</evidence>
<dbReference type="InterPro" id="IPR039596">
    <property type="entry name" value="GAS1"/>
</dbReference>
<sequence>MFCVFLGWWFGSLMFWSVAANTLPGPEDCIDARARCSYRGSCYKSLHSYMVDCADVLAGRTTRCPFACQRALISLTSTEIGLALSTCDCGENEFCRLSKERIEVCRPEVSHATADDTVVSCSVAKWICAADNLCSTALDFYHRLCRSMFHGRKCTPRCNNSLAILDRQEKASKLKDCYCDGKEDFPCHSIKMNTQRLCYGKDDWEGDHHFPVTTPKTKSGSSTRTPCCLIFYLIACILPLLTFRTSDSMSSLPQSTSRDEIEKTISKIDLTDTQQLKSTSHSTKQWPWWWTSEVKH</sequence>
<name>A0A8X6LZY9_TRICU</name>
<dbReference type="PANTHER" id="PTHR16840">
    <property type="entry name" value="GROWTH ARREST-SPECIFIC PROTEIN 1"/>
    <property type="match status" value="1"/>
</dbReference>
<keyword evidence="3" id="KW-1185">Reference proteome</keyword>
<protein>
    <recommendedName>
        <fullName evidence="4">Growth arrest-specific protein 1</fullName>
    </recommendedName>
</protein>